<dbReference type="InterPro" id="IPR053876">
    <property type="entry name" value="Phage_int_M"/>
</dbReference>
<accession>A0A1H8AGI2</accession>
<feature type="domain" description="Core-binding (CB)" evidence="7">
    <location>
        <begin position="97"/>
        <end position="178"/>
    </location>
</feature>
<comment type="similarity">
    <text evidence="1">Belongs to the 'phage' integrase family.</text>
</comment>
<evidence type="ECO:0000256" key="4">
    <source>
        <dbReference type="ARBA" id="ARBA00023172"/>
    </source>
</evidence>
<keyword evidence="3 5" id="KW-0238">DNA-binding</keyword>
<dbReference type="AlphaFoldDB" id="A0A1H8AGI2"/>
<dbReference type="InterPro" id="IPR010998">
    <property type="entry name" value="Integrase_recombinase_N"/>
</dbReference>
<organism evidence="8 9">
    <name type="scientific">Sphingomonas gellani</name>
    <dbReference type="NCBI Taxonomy" id="1166340"/>
    <lineage>
        <taxon>Bacteria</taxon>
        <taxon>Pseudomonadati</taxon>
        <taxon>Pseudomonadota</taxon>
        <taxon>Alphaproteobacteria</taxon>
        <taxon>Sphingomonadales</taxon>
        <taxon>Sphingomonadaceae</taxon>
        <taxon>Sphingomonas</taxon>
    </lineage>
</organism>
<name>A0A1H8AGI2_9SPHN</name>
<evidence type="ECO:0000256" key="1">
    <source>
        <dbReference type="ARBA" id="ARBA00008857"/>
    </source>
</evidence>
<dbReference type="PANTHER" id="PTHR30629:SF2">
    <property type="entry name" value="PROPHAGE INTEGRASE INTS-RELATED"/>
    <property type="match status" value="1"/>
</dbReference>
<dbReference type="Proteomes" id="UP000199206">
    <property type="component" value="Unassembled WGS sequence"/>
</dbReference>
<proteinExistence type="inferred from homology"/>
<dbReference type="Pfam" id="PF00589">
    <property type="entry name" value="Phage_integrase"/>
    <property type="match status" value="1"/>
</dbReference>
<dbReference type="InterPro" id="IPR038488">
    <property type="entry name" value="Integrase_DNA-bd_sf"/>
</dbReference>
<dbReference type="GO" id="GO:0003677">
    <property type="term" value="F:DNA binding"/>
    <property type="evidence" value="ECO:0007669"/>
    <property type="project" value="UniProtKB-UniRule"/>
</dbReference>
<dbReference type="InterPro" id="IPR050808">
    <property type="entry name" value="Phage_Integrase"/>
</dbReference>
<evidence type="ECO:0000256" key="3">
    <source>
        <dbReference type="ARBA" id="ARBA00023125"/>
    </source>
</evidence>
<dbReference type="EMBL" id="FOCF01000002">
    <property type="protein sequence ID" value="SEM69820.1"/>
    <property type="molecule type" value="Genomic_DNA"/>
</dbReference>
<keyword evidence="9" id="KW-1185">Reference proteome</keyword>
<dbReference type="PROSITE" id="PS51898">
    <property type="entry name" value="TYR_RECOMBINASE"/>
    <property type="match status" value="1"/>
</dbReference>
<gene>
    <name evidence="8" type="ORF">SAMN05192583_0904</name>
</gene>
<dbReference type="SUPFAM" id="SSF56349">
    <property type="entry name" value="DNA breaking-rejoining enzymes"/>
    <property type="match status" value="1"/>
</dbReference>
<dbReference type="Gene3D" id="1.10.443.10">
    <property type="entry name" value="Intergrase catalytic core"/>
    <property type="match status" value="1"/>
</dbReference>
<evidence type="ECO:0000256" key="5">
    <source>
        <dbReference type="PROSITE-ProRule" id="PRU01248"/>
    </source>
</evidence>
<dbReference type="PANTHER" id="PTHR30629">
    <property type="entry name" value="PROPHAGE INTEGRASE"/>
    <property type="match status" value="1"/>
</dbReference>
<reference evidence="9" key="1">
    <citation type="submission" date="2016-10" db="EMBL/GenBank/DDBJ databases">
        <authorList>
            <person name="Varghese N."/>
            <person name="Submissions S."/>
        </authorList>
    </citation>
    <scope>NUCLEOTIDE SEQUENCE [LARGE SCALE GENOMIC DNA]</scope>
    <source>
        <strain evidence="9">S6-262</strain>
    </source>
</reference>
<evidence type="ECO:0000256" key="2">
    <source>
        <dbReference type="ARBA" id="ARBA00022908"/>
    </source>
</evidence>
<dbReference type="InterPro" id="IPR013762">
    <property type="entry name" value="Integrase-like_cat_sf"/>
</dbReference>
<dbReference type="Pfam" id="PF22022">
    <property type="entry name" value="Phage_int_M"/>
    <property type="match status" value="1"/>
</dbReference>
<dbReference type="InterPro" id="IPR025166">
    <property type="entry name" value="Integrase_DNA_bind_dom"/>
</dbReference>
<keyword evidence="4" id="KW-0233">DNA recombination</keyword>
<dbReference type="GO" id="GO:0015074">
    <property type="term" value="P:DNA integration"/>
    <property type="evidence" value="ECO:0007669"/>
    <property type="project" value="UniProtKB-KW"/>
</dbReference>
<dbReference type="Pfam" id="PF13356">
    <property type="entry name" value="Arm-DNA-bind_3"/>
    <property type="match status" value="1"/>
</dbReference>
<dbReference type="InterPro" id="IPR044068">
    <property type="entry name" value="CB"/>
</dbReference>
<evidence type="ECO:0000259" key="7">
    <source>
        <dbReference type="PROSITE" id="PS51900"/>
    </source>
</evidence>
<feature type="domain" description="Tyr recombinase" evidence="6">
    <location>
        <begin position="201"/>
        <end position="381"/>
    </location>
</feature>
<dbReference type="InterPro" id="IPR002104">
    <property type="entry name" value="Integrase_catalytic"/>
</dbReference>
<evidence type="ECO:0000313" key="9">
    <source>
        <dbReference type="Proteomes" id="UP000199206"/>
    </source>
</evidence>
<dbReference type="CDD" id="cd00801">
    <property type="entry name" value="INT_P4_C"/>
    <property type="match status" value="1"/>
</dbReference>
<dbReference type="PROSITE" id="PS51900">
    <property type="entry name" value="CB"/>
    <property type="match status" value="1"/>
</dbReference>
<dbReference type="Gene3D" id="3.30.160.390">
    <property type="entry name" value="Integrase, DNA-binding domain"/>
    <property type="match status" value="1"/>
</dbReference>
<keyword evidence="2" id="KW-0229">DNA integration</keyword>
<protein>
    <submittedName>
        <fullName evidence="8">Integrase</fullName>
    </submittedName>
</protein>
<dbReference type="RefSeq" id="WP_244501386.1">
    <property type="nucleotide sequence ID" value="NZ_FOCF01000002.1"/>
</dbReference>
<evidence type="ECO:0000313" key="8">
    <source>
        <dbReference type="EMBL" id="SEM69820.1"/>
    </source>
</evidence>
<dbReference type="Gene3D" id="1.10.150.130">
    <property type="match status" value="1"/>
</dbReference>
<dbReference type="GO" id="GO:0006310">
    <property type="term" value="P:DNA recombination"/>
    <property type="evidence" value="ECO:0007669"/>
    <property type="project" value="UniProtKB-KW"/>
</dbReference>
<dbReference type="STRING" id="1166340.SAMN05192583_0904"/>
<sequence>MLSHLRISAAKPAPKPFNLSDGQGLFLTVQPNGSKLWKLSFRHLGKQKTLHLGRWPDVGLADARERRDEARRKIAAGLDPAIEKIRSRIAAKVAAANTFKEVAEEWVQKCEREGRAEITLSKIRWLLGIAYPMIGNLPVAEVTPQEVLAVLRKVESNGRYESARRMRSVLSRVFRYGVATVRCQKDVASDLRGAIATPRVRHLAAITNPIQVGALLRAIDGYEGQLITLMALKLSPHLFVRPGELRQAQWSEFDCGNAVWYLSAERMKMRRPHRVPLSRQVLKLIEELREHTGHQDYLFPCMGNPKRPMSENAVNQALRRLGYSQQEMTAHGFRAMAATLLNEMGLWNPDAIEKQLAHLDASAVRRAYTRGEYWDERVHMMQHWCDYLDRLRESGKSGRPGVGTARICGEDGMRLSSHADNNNSYPLHGGSMMFDLT</sequence>
<dbReference type="InterPro" id="IPR011010">
    <property type="entry name" value="DNA_brk_join_enz"/>
</dbReference>
<evidence type="ECO:0000259" key="6">
    <source>
        <dbReference type="PROSITE" id="PS51898"/>
    </source>
</evidence>